<sequence>MACQGRPGRSNGGGYGRDVEDSVVGARSTRHGLPARSVASKWCPRRSGGRGLVQRGLVVVGVHKHVRMLPKSRRKGANQAR</sequence>
<feature type="region of interest" description="Disordered" evidence="1">
    <location>
        <begin position="1"/>
        <end position="37"/>
    </location>
</feature>
<organism evidence="2 3">
    <name type="scientific">Oryza meyeriana var. granulata</name>
    <dbReference type="NCBI Taxonomy" id="110450"/>
    <lineage>
        <taxon>Eukaryota</taxon>
        <taxon>Viridiplantae</taxon>
        <taxon>Streptophyta</taxon>
        <taxon>Embryophyta</taxon>
        <taxon>Tracheophyta</taxon>
        <taxon>Spermatophyta</taxon>
        <taxon>Magnoliopsida</taxon>
        <taxon>Liliopsida</taxon>
        <taxon>Poales</taxon>
        <taxon>Poaceae</taxon>
        <taxon>BOP clade</taxon>
        <taxon>Oryzoideae</taxon>
        <taxon>Oryzeae</taxon>
        <taxon>Oryzinae</taxon>
        <taxon>Oryza</taxon>
        <taxon>Oryza meyeriana</taxon>
    </lineage>
</organism>
<gene>
    <name evidence="2" type="ORF">E2562_006921</name>
</gene>
<keyword evidence="3" id="KW-1185">Reference proteome</keyword>
<protein>
    <submittedName>
        <fullName evidence="2">Uncharacterized protein</fullName>
    </submittedName>
</protein>
<dbReference type="AlphaFoldDB" id="A0A6G1BI42"/>
<accession>A0A6G1BI42</accession>
<comment type="caution">
    <text evidence="2">The sequence shown here is derived from an EMBL/GenBank/DDBJ whole genome shotgun (WGS) entry which is preliminary data.</text>
</comment>
<reference evidence="2 3" key="1">
    <citation type="submission" date="2019-11" db="EMBL/GenBank/DDBJ databases">
        <title>Whole genome sequence of Oryza granulata.</title>
        <authorList>
            <person name="Li W."/>
        </authorList>
    </citation>
    <scope>NUCLEOTIDE SEQUENCE [LARGE SCALE GENOMIC DNA]</scope>
    <source>
        <strain evidence="3">cv. Menghai</strain>
        <tissue evidence="2">Leaf</tissue>
    </source>
</reference>
<dbReference type="Proteomes" id="UP000479710">
    <property type="component" value="Unassembled WGS sequence"/>
</dbReference>
<proteinExistence type="predicted"/>
<evidence type="ECO:0000313" key="3">
    <source>
        <dbReference type="Proteomes" id="UP000479710"/>
    </source>
</evidence>
<name>A0A6G1BI42_9ORYZ</name>
<evidence type="ECO:0000313" key="2">
    <source>
        <dbReference type="EMBL" id="KAF0888005.1"/>
    </source>
</evidence>
<evidence type="ECO:0000256" key="1">
    <source>
        <dbReference type="SAM" id="MobiDB-lite"/>
    </source>
</evidence>
<dbReference type="EMBL" id="SPHZ02000012">
    <property type="protein sequence ID" value="KAF0888005.1"/>
    <property type="molecule type" value="Genomic_DNA"/>
</dbReference>